<keyword evidence="2" id="KW-1185">Reference proteome</keyword>
<accession>A0AAV7I2A4</accession>
<comment type="caution">
    <text evidence="1">The sequence shown here is derived from an EMBL/GenBank/DDBJ whole genome shotgun (WGS) entry which is preliminary data.</text>
</comment>
<dbReference type="EMBL" id="JAHXZJ010001492">
    <property type="protein sequence ID" value="KAH0552291.1"/>
    <property type="molecule type" value="Genomic_DNA"/>
</dbReference>
<reference evidence="1 2" key="1">
    <citation type="journal article" date="2021" name="J. Hered.">
        <title>A chromosome-level genome assembly of the parasitoid wasp, Cotesia glomerata (Hymenoptera: Braconidae).</title>
        <authorList>
            <person name="Pinto B.J."/>
            <person name="Weis J.J."/>
            <person name="Gamble T."/>
            <person name="Ode P.J."/>
            <person name="Paul R."/>
            <person name="Zaspel J.M."/>
        </authorList>
    </citation>
    <scope>NUCLEOTIDE SEQUENCE [LARGE SCALE GENOMIC DNA]</scope>
    <source>
        <strain evidence="1">CgM1</strain>
    </source>
</reference>
<evidence type="ECO:0000313" key="2">
    <source>
        <dbReference type="Proteomes" id="UP000826195"/>
    </source>
</evidence>
<protein>
    <submittedName>
        <fullName evidence="1">Uncharacterized protein</fullName>
    </submittedName>
</protein>
<dbReference type="Proteomes" id="UP000826195">
    <property type="component" value="Unassembled WGS sequence"/>
</dbReference>
<dbReference type="AlphaFoldDB" id="A0AAV7I2A4"/>
<organism evidence="1 2">
    <name type="scientific">Cotesia glomerata</name>
    <name type="common">Lepidopteran parasitic wasp</name>
    <name type="synonym">Apanteles glomeratus</name>
    <dbReference type="NCBI Taxonomy" id="32391"/>
    <lineage>
        <taxon>Eukaryota</taxon>
        <taxon>Metazoa</taxon>
        <taxon>Ecdysozoa</taxon>
        <taxon>Arthropoda</taxon>
        <taxon>Hexapoda</taxon>
        <taxon>Insecta</taxon>
        <taxon>Pterygota</taxon>
        <taxon>Neoptera</taxon>
        <taxon>Endopterygota</taxon>
        <taxon>Hymenoptera</taxon>
        <taxon>Apocrita</taxon>
        <taxon>Ichneumonoidea</taxon>
        <taxon>Braconidae</taxon>
        <taxon>Microgastrinae</taxon>
        <taxon>Cotesia</taxon>
    </lineage>
</organism>
<proteinExistence type="predicted"/>
<gene>
    <name evidence="1" type="ORF">KQX54_008350</name>
</gene>
<evidence type="ECO:0000313" key="1">
    <source>
        <dbReference type="EMBL" id="KAH0552291.1"/>
    </source>
</evidence>
<sequence>MDRIHIVDFNGYYYQTDRVSKSLGQNFVINEFAKCGISESGKIKILPEPIVTKYDVEFETFNDTCANLSNLHASAVYLHHPIENRNVHCAYYRAIALAEYANKYYFKLNLYDKKITYIALIDLNDCCEIDNLFSLKELSIKILNSNGEVKYEELFVAKLTDSDIDENYFKYYNKYGILPSAGNYNLIFALTELSSIIDEYSASLKVIYVRNEIIKNIFNELLNRPLPSSVKIVCLDEIDYEELFIVTKKCKYHEDGYLEESGEKCADEHTDKILQWIMEKEYFDYEILRDETLKMNSLNIHKLKIISNAPIILVEIIITCVSEFVIKEFSLCDISDNGPAIILKEPIVTQHEDADDLFTMDKSKNDEFLYATGIKWNKGSHDVSDLRNSIIRMLSENTTFYVENDRKRKLLQSFIFKKSDNIKSLSSFTNFNFRPKEPLRTCSFHHSLKNQNLHCAYFRTIALAGYAYENYFKLKPYESKTTYVTLVDLNGYENPNGKFYLKELSIKIINSNGEVTYDKLFVIKLLLSHVGDFYSTYYDKYGIPWDAGDHRLYYVLKELNDLIDEYKENLKVIFVRNKTIYKIFSQLTVDPLPSSIKILYLDKINYRDPQVVARNCGYHIEDYLKRSEEKCAGTHTDNILPWILEKKYYDYNKFRYETLVDFDR</sequence>
<name>A0AAV7I2A4_COTGL</name>